<dbReference type="KEGG" id="psic:J4E96_08460"/>
<evidence type="ECO:0000313" key="3">
    <source>
        <dbReference type="Proteomes" id="UP000663937"/>
    </source>
</evidence>
<dbReference type="RefSeq" id="WP_227425320.1">
    <property type="nucleotide sequence ID" value="NZ_CP071868.1"/>
</dbReference>
<keyword evidence="3" id="KW-1185">Reference proteome</keyword>
<dbReference type="EMBL" id="CP071868">
    <property type="protein sequence ID" value="QTE30942.1"/>
    <property type="molecule type" value="Genomic_DNA"/>
</dbReference>
<name>A0A8A4ZFZ4_9MICO</name>
<evidence type="ECO:0000313" key="2">
    <source>
        <dbReference type="EMBL" id="QTE30942.1"/>
    </source>
</evidence>
<reference evidence="2" key="1">
    <citation type="submission" date="2021-03" db="EMBL/GenBank/DDBJ databases">
        <title>Pengzhenrongella sicca gen. nov., sp. nov., a new member of suborder Micrococcineae isolated from High-Arctic tundra soil.</title>
        <authorList>
            <person name="Peng F."/>
        </authorList>
    </citation>
    <scope>NUCLEOTIDE SEQUENCE</scope>
    <source>
        <strain evidence="2">LRZ-2</strain>
    </source>
</reference>
<organism evidence="2 3">
    <name type="scientific">Pengzhenrongella sicca</name>
    <dbReference type="NCBI Taxonomy" id="2819238"/>
    <lineage>
        <taxon>Bacteria</taxon>
        <taxon>Bacillati</taxon>
        <taxon>Actinomycetota</taxon>
        <taxon>Actinomycetes</taxon>
        <taxon>Micrococcales</taxon>
        <taxon>Pengzhenrongella</taxon>
    </lineage>
</organism>
<dbReference type="Proteomes" id="UP000663937">
    <property type="component" value="Chromosome"/>
</dbReference>
<protein>
    <recommendedName>
        <fullName evidence="1">DUF5808 domain-containing protein</fullName>
    </recommendedName>
</protein>
<dbReference type="AlphaFoldDB" id="A0A8A4ZFZ4"/>
<sequence length="110" mass="12204">MGSHHKSTDGTERTAKRHVVQKLYRLVVLGLAITAVVKEVRTPAQERTWHGVVAGFVPYDFRVPTLARLRERVWNPESEHLVGPRAFGVGWTLNAGRLVALARERVAAAG</sequence>
<dbReference type="Pfam" id="PF19124">
    <property type="entry name" value="DUF5808"/>
    <property type="match status" value="1"/>
</dbReference>
<accession>A0A8A4ZFZ4</accession>
<evidence type="ECO:0000259" key="1">
    <source>
        <dbReference type="Pfam" id="PF19124"/>
    </source>
</evidence>
<dbReference type="InterPro" id="IPR043831">
    <property type="entry name" value="DUF5808"/>
</dbReference>
<gene>
    <name evidence="2" type="ORF">J4E96_08460</name>
</gene>
<proteinExistence type="predicted"/>
<feature type="domain" description="DUF5808" evidence="1">
    <location>
        <begin position="76"/>
        <end position="100"/>
    </location>
</feature>